<evidence type="ECO:0000256" key="1">
    <source>
        <dbReference type="ARBA" id="ARBA00004123"/>
    </source>
</evidence>
<feature type="compositionally biased region" description="Low complexity" evidence="13">
    <location>
        <begin position="539"/>
        <end position="552"/>
    </location>
</feature>
<evidence type="ECO:0000256" key="12">
    <source>
        <dbReference type="ARBA" id="ARBA00023315"/>
    </source>
</evidence>
<comment type="similarity">
    <text evidence="2">Belongs to the MYST (SAS/MOZ) family.</text>
</comment>
<evidence type="ECO:0000256" key="2">
    <source>
        <dbReference type="ARBA" id="ARBA00010107"/>
    </source>
</evidence>
<evidence type="ECO:0000256" key="9">
    <source>
        <dbReference type="ARBA" id="ARBA00023015"/>
    </source>
</evidence>
<accession>A0ABR3A3E6</accession>
<evidence type="ECO:0000259" key="14">
    <source>
        <dbReference type="PROSITE" id="PS51726"/>
    </source>
</evidence>
<feature type="region of interest" description="Disordered" evidence="13">
    <location>
        <begin position="54"/>
        <end position="111"/>
    </location>
</feature>
<dbReference type="InterPro" id="IPR036388">
    <property type="entry name" value="WH-like_DNA-bd_sf"/>
</dbReference>
<keyword evidence="7" id="KW-0862">Zinc</keyword>
<keyword evidence="8" id="KW-0007">Acetylation</keyword>
<dbReference type="Gene3D" id="3.30.60.60">
    <property type="entry name" value="N-acetyl transferase-like"/>
    <property type="match status" value="1"/>
</dbReference>
<evidence type="ECO:0000256" key="4">
    <source>
        <dbReference type="ARBA" id="ARBA00022679"/>
    </source>
</evidence>
<reference evidence="15 16" key="1">
    <citation type="submission" date="2024-05" db="EMBL/GenBank/DDBJ databases">
        <title>A draft genome resource for the thread blight pathogen Marasmius tenuissimus strain MS-2.</title>
        <authorList>
            <person name="Yulfo-Soto G.E."/>
            <person name="Baruah I.K."/>
            <person name="Amoako-Attah I."/>
            <person name="Bukari Y."/>
            <person name="Meinhardt L.W."/>
            <person name="Bailey B.A."/>
            <person name="Cohen S.P."/>
        </authorList>
    </citation>
    <scope>NUCLEOTIDE SEQUENCE [LARGE SCALE GENOMIC DNA]</scope>
    <source>
        <strain evidence="15 16">MS-2</strain>
    </source>
</reference>
<organism evidence="15 16">
    <name type="scientific">Marasmius tenuissimus</name>
    <dbReference type="NCBI Taxonomy" id="585030"/>
    <lineage>
        <taxon>Eukaryota</taxon>
        <taxon>Fungi</taxon>
        <taxon>Dikarya</taxon>
        <taxon>Basidiomycota</taxon>
        <taxon>Agaricomycotina</taxon>
        <taxon>Agaricomycetes</taxon>
        <taxon>Agaricomycetidae</taxon>
        <taxon>Agaricales</taxon>
        <taxon>Marasmiineae</taxon>
        <taxon>Marasmiaceae</taxon>
        <taxon>Marasmius</taxon>
    </lineage>
</organism>
<feature type="region of interest" description="Disordered" evidence="13">
    <location>
        <begin position="516"/>
        <end position="568"/>
    </location>
</feature>
<dbReference type="Pfam" id="PF17772">
    <property type="entry name" value="zf-MYST"/>
    <property type="match status" value="1"/>
</dbReference>
<keyword evidence="11" id="KW-0539">Nucleus</keyword>
<keyword evidence="10" id="KW-0804">Transcription</keyword>
<dbReference type="InterPro" id="IPR040706">
    <property type="entry name" value="Zf-MYST"/>
</dbReference>
<feature type="region of interest" description="Disordered" evidence="13">
    <location>
        <begin position="409"/>
        <end position="440"/>
    </location>
</feature>
<gene>
    <name evidence="15" type="ORF">AAF712_004918</name>
</gene>
<dbReference type="EMBL" id="JBBXMP010000021">
    <property type="protein sequence ID" value="KAL0068015.1"/>
    <property type="molecule type" value="Genomic_DNA"/>
</dbReference>
<protein>
    <recommendedName>
        <fullName evidence="3">histone acetyltransferase</fullName>
        <ecNumber evidence="3">2.3.1.48</ecNumber>
    </recommendedName>
</protein>
<dbReference type="PANTHER" id="PTHR10615:SF219">
    <property type="entry name" value="HISTONE ACETYLTRANSFERASE KAT5"/>
    <property type="match status" value="1"/>
</dbReference>
<name>A0ABR3A3E6_9AGAR</name>
<dbReference type="InterPro" id="IPR002717">
    <property type="entry name" value="HAT_MYST-type"/>
</dbReference>
<keyword evidence="6" id="KW-0863">Zinc-finger</keyword>
<dbReference type="PROSITE" id="PS51726">
    <property type="entry name" value="MYST_HAT"/>
    <property type="match status" value="1"/>
</dbReference>
<sequence length="607" mass="67963">MPATHVVSVAPKIPQHTVTRNGVEEPVNVLKEESERVYVSYINREKRFDEWIPRPNLHPIPVASGSSSSVKTVPQKRKRKTPTGSRSSQNGDEGAGESEEENAALSHVDVSDGQAQEVVMTEEDYDIQHHKQIGAVRNFEKVHFGEWLIRTWYFSPYPLTDSHHEDTELVSASTSNVNRGHTASRARASDLFAGGLYKHTGQGDKAILWVCEMCFKYMTDGPSWEAHKVRTHIPQVMGQSSRRSRQKICGIKHPPGKKVYQRGAHIIWEVDGAKAKLYCQNLSLFGKLFIDIKTLYFDLDNFMFYILTDATREKDHMIGYFCKEKQSFDDYNLACITTLPPHQKQGYGMLMIEFSYELSRRAGKVGTPERPLSDLGLRSYLAYWVATLVRFFRKLLSVLPPGTTQMYSSGSAPDLGAQSIDGSEDGILSPTTTRRRKKHIGWEGEVSQPEEGAEMIDLDESINSLRTFVTTANPDGSASTHLQVQCTLTDISRATNLRAEDAAFALNEMGMLRRWGHAPSPRPIPNSQSSRSGLNSPIRNGNSNGSNGNRRSTSLVTGSYFGDAGGDAGEETEKNEYVIVVTREMVEKVAEERHVKPPCMQKRYVLL</sequence>
<dbReference type="PANTHER" id="PTHR10615">
    <property type="entry name" value="HISTONE ACETYLTRANSFERASE"/>
    <property type="match status" value="1"/>
</dbReference>
<dbReference type="Pfam" id="PF01853">
    <property type="entry name" value="MOZ_SAS"/>
    <property type="match status" value="1"/>
</dbReference>
<dbReference type="InterPro" id="IPR016181">
    <property type="entry name" value="Acyl_CoA_acyltransferase"/>
</dbReference>
<dbReference type="Gene3D" id="3.40.630.30">
    <property type="match status" value="1"/>
</dbReference>
<proteinExistence type="inferred from homology"/>
<dbReference type="Proteomes" id="UP001437256">
    <property type="component" value="Unassembled WGS sequence"/>
</dbReference>
<evidence type="ECO:0000256" key="10">
    <source>
        <dbReference type="ARBA" id="ARBA00023163"/>
    </source>
</evidence>
<keyword evidence="16" id="KW-1185">Reference proteome</keyword>
<evidence type="ECO:0000313" key="15">
    <source>
        <dbReference type="EMBL" id="KAL0068015.1"/>
    </source>
</evidence>
<comment type="caution">
    <text evidence="15">The sequence shown here is derived from an EMBL/GenBank/DDBJ whole genome shotgun (WGS) entry which is preliminary data.</text>
</comment>
<dbReference type="InterPro" id="IPR050603">
    <property type="entry name" value="MYST_HAT"/>
</dbReference>
<keyword evidence="5" id="KW-0479">Metal-binding</keyword>
<feature type="domain" description="MYST-type HAT" evidence="14">
    <location>
        <begin position="134"/>
        <end position="537"/>
    </location>
</feature>
<evidence type="ECO:0000256" key="7">
    <source>
        <dbReference type="ARBA" id="ARBA00022833"/>
    </source>
</evidence>
<dbReference type="EC" id="2.3.1.48" evidence="3"/>
<dbReference type="SUPFAM" id="SSF55729">
    <property type="entry name" value="Acyl-CoA N-acyltransferases (Nat)"/>
    <property type="match status" value="1"/>
</dbReference>
<evidence type="ECO:0000256" key="13">
    <source>
        <dbReference type="SAM" id="MobiDB-lite"/>
    </source>
</evidence>
<keyword evidence="12" id="KW-0012">Acyltransferase</keyword>
<comment type="subcellular location">
    <subcellularLocation>
        <location evidence="1">Nucleus</location>
    </subcellularLocation>
</comment>
<evidence type="ECO:0000256" key="11">
    <source>
        <dbReference type="ARBA" id="ARBA00023242"/>
    </source>
</evidence>
<evidence type="ECO:0000256" key="3">
    <source>
        <dbReference type="ARBA" id="ARBA00013184"/>
    </source>
</evidence>
<evidence type="ECO:0000256" key="6">
    <source>
        <dbReference type="ARBA" id="ARBA00022771"/>
    </source>
</evidence>
<keyword evidence="9" id="KW-0805">Transcription regulation</keyword>
<feature type="compositionally biased region" description="Polar residues" evidence="13">
    <location>
        <begin position="525"/>
        <end position="538"/>
    </location>
</feature>
<dbReference type="Gene3D" id="1.10.10.10">
    <property type="entry name" value="Winged helix-like DNA-binding domain superfamily/Winged helix DNA-binding domain"/>
    <property type="match status" value="1"/>
</dbReference>
<evidence type="ECO:0000313" key="16">
    <source>
        <dbReference type="Proteomes" id="UP001437256"/>
    </source>
</evidence>
<keyword evidence="4" id="KW-0808">Transferase</keyword>
<evidence type="ECO:0000256" key="8">
    <source>
        <dbReference type="ARBA" id="ARBA00022990"/>
    </source>
</evidence>
<evidence type="ECO:0000256" key="5">
    <source>
        <dbReference type="ARBA" id="ARBA00022723"/>
    </source>
</evidence>